<dbReference type="PROSITE" id="PS00463">
    <property type="entry name" value="ZN2_CY6_FUNGAL_1"/>
    <property type="match status" value="1"/>
</dbReference>
<feature type="region of interest" description="Disordered" evidence="2">
    <location>
        <begin position="304"/>
        <end position="365"/>
    </location>
</feature>
<dbReference type="InterPro" id="IPR036864">
    <property type="entry name" value="Zn2-C6_fun-type_DNA-bd_sf"/>
</dbReference>
<gene>
    <name evidence="4" type="ORF">JI435_073070</name>
</gene>
<feature type="domain" description="Zn(2)-C6 fungal-type" evidence="3">
    <location>
        <begin position="167"/>
        <end position="201"/>
    </location>
</feature>
<dbReference type="GO" id="GO:0000981">
    <property type="term" value="F:DNA-binding transcription factor activity, RNA polymerase II-specific"/>
    <property type="evidence" value="ECO:0007669"/>
    <property type="project" value="InterPro"/>
</dbReference>
<reference evidence="5" key="1">
    <citation type="journal article" date="2021" name="BMC Genomics">
        <title>Chromosome-level genome assembly and manually-curated proteome of model necrotroph Parastagonospora nodorum Sn15 reveals a genome-wide trove of candidate effector homologs, and redundancy of virulence-related functions within an accessory chromosome.</title>
        <authorList>
            <person name="Bertazzoni S."/>
            <person name="Jones D.A.B."/>
            <person name="Phan H.T."/>
            <person name="Tan K.-C."/>
            <person name="Hane J.K."/>
        </authorList>
    </citation>
    <scope>NUCLEOTIDE SEQUENCE [LARGE SCALE GENOMIC DNA]</scope>
    <source>
        <strain evidence="5">SN15 / ATCC MYA-4574 / FGSC 10173)</strain>
    </source>
</reference>
<feature type="compositionally biased region" description="Polar residues" evidence="2">
    <location>
        <begin position="210"/>
        <end position="225"/>
    </location>
</feature>
<organism evidence="4 5">
    <name type="scientific">Phaeosphaeria nodorum (strain SN15 / ATCC MYA-4574 / FGSC 10173)</name>
    <name type="common">Glume blotch fungus</name>
    <name type="synonym">Parastagonospora nodorum</name>
    <dbReference type="NCBI Taxonomy" id="321614"/>
    <lineage>
        <taxon>Eukaryota</taxon>
        <taxon>Fungi</taxon>
        <taxon>Dikarya</taxon>
        <taxon>Ascomycota</taxon>
        <taxon>Pezizomycotina</taxon>
        <taxon>Dothideomycetes</taxon>
        <taxon>Pleosporomycetidae</taxon>
        <taxon>Pleosporales</taxon>
        <taxon>Pleosporineae</taxon>
        <taxon>Phaeosphaeriaceae</taxon>
        <taxon>Parastagonospora</taxon>
    </lineage>
</organism>
<evidence type="ECO:0000313" key="4">
    <source>
        <dbReference type="EMBL" id="QRC94024.1"/>
    </source>
</evidence>
<dbReference type="GO" id="GO:0008270">
    <property type="term" value="F:zinc ion binding"/>
    <property type="evidence" value="ECO:0007669"/>
    <property type="project" value="InterPro"/>
</dbReference>
<dbReference type="OrthoDB" id="4150019at2759"/>
<evidence type="ECO:0000313" key="5">
    <source>
        <dbReference type="Proteomes" id="UP000663193"/>
    </source>
</evidence>
<name>A0A7U2F017_PHANO</name>
<dbReference type="CDD" id="cd00067">
    <property type="entry name" value="GAL4"/>
    <property type="match status" value="1"/>
</dbReference>
<evidence type="ECO:0000259" key="3">
    <source>
        <dbReference type="PROSITE" id="PS50048"/>
    </source>
</evidence>
<dbReference type="InterPro" id="IPR001138">
    <property type="entry name" value="Zn2Cys6_DnaBD"/>
</dbReference>
<feature type="compositionally biased region" description="Polar residues" evidence="2">
    <location>
        <begin position="304"/>
        <end position="337"/>
    </location>
</feature>
<proteinExistence type="predicted"/>
<feature type="non-terminal residue" evidence="4">
    <location>
        <position position="497"/>
    </location>
</feature>
<feature type="region of interest" description="Disordered" evidence="2">
    <location>
        <begin position="209"/>
        <end position="240"/>
    </location>
</feature>
<sequence>RHLVVPAPTFGRYPASPSSTFSCSDQSRFLNHPAIAKNYKPHMAVDTERRAKKSASRLENSLLLQPINTTMSYNPSTHSPDHLADANSFQSPADHTHPKPILPGQDLSTHQLASKKRRSSKSKNVGELRRSTSTPHMRNAALGNSGDLSPTSNKPRNKLGYHRTSVACGHCRRRKIRCLLASEDPQGRCANCIRLKKECNFYPVEHNPDAPSSQALGSKDTSPVQPLTPAASSPRHPQSGEKVVDFRAPLHAVSSNTGYGFQTDSEMDPRQGPNSGRMPVQQPSFPYPHPIDTQWPPATTFLPSSTIGESPQSSTGYWRQSPSTATSTYGSESNVSGGRTPAAMSTSSTMSYGHPENHSWGQQTPFQPPTRSMSYGIIEGISQPYSGQGLGIQQHQDFPRRTSPYPYPSSIDTNTATTVGGSTSAPLSAPVAQNQFYPPGFNMYDGMQPQGGPMQMPGRSMSVQWYSEPSHLDRVQEEGVPPVAYSQHGMQHYYSGS</sequence>
<feature type="region of interest" description="Disordered" evidence="2">
    <location>
        <begin position="254"/>
        <end position="281"/>
    </location>
</feature>
<dbReference type="Pfam" id="PF00172">
    <property type="entry name" value="Zn_clus"/>
    <property type="match status" value="1"/>
</dbReference>
<dbReference type="SUPFAM" id="SSF57701">
    <property type="entry name" value="Zn2/Cys6 DNA-binding domain"/>
    <property type="match status" value="1"/>
</dbReference>
<protein>
    <recommendedName>
        <fullName evidence="3">Zn(2)-C6 fungal-type domain-containing protein</fullName>
    </recommendedName>
</protein>
<feature type="compositionally biased region" description="Polar residues" evidence="2">
    <location>
        <begin position="67"/>
        <end position="78"/>
    </location>
</feature>
<keyword evidence="5" id="KW-1185">Reference proteome</keyword>
<dbReference type="EMBL" id="CP069026">
    <property type="protein sequence ID" value="QRC94024.1"/>
    <property type="molecule type" value="Genomic_DNA"/>
</dbReference>
<dbReference type="AlphaFoldDB" id="A0A7U2F017"/>
<feature type="compositionally biased region" description="Low complexity" evidence="2">
    <location>
        <begin position="342"/>
        <end position="351"/>
    </location>
</feature>
<dbReference type="Proteomes" id="UP000663193">
    <property type="component" value="Chromosome 4"/>
</dbReference>
<keyword evidence="1" id="KW-0539">Nucleus</keyword>
<accession>A0A7U2F017</accession>
<dbReference type="VEuPathDB" id="FungiDB:JI435_073070"/>
<dbReference type="Gene3D" id="4.10.240.10">
    <property type="entry name" value="Zn(2)-C6 fungal-type DNA-binding domain"/>
    <property type="match status" value="1"/>
</dbReference>
<feature type="region of interest" description="Disordered" evidence="2">
    <location>
        <begin position="67"/>
        <end position="160"/>
    </location>
</feature>
<dbReference type="SMART" id="SM00066">
    <property type="entry name" value="GAL4"/>
    <property type="match status" value="1"/>
</dbReference>
<dbReference type="PROSITE" id="PS50048">
    <property type="entry name" value="ZN2_CY6_FUNGAL_2"/>
    <property type="match status" value="1"/>
</dbReference>
<evidence type="ECO:0000256" key="2">
    <source>
        <dbReference type="SAM" id="MobiDB-lite"/>
    </source>
</evidence>
<evidence type="ECO:0000256" key="1">
    <source>
        <dbReference type="ARBA" id="ARBA00023242"/>
    </source>
</evidence>
<feature type="compositionally biased region" description="Polar residues" evidence="2">
    <location>
        <begin position="254"/>
        <end position="264"/>
    </location>
</feature>